<evidence type="ECO:0000259" key="3">
    <source>
        <dbReference type="Pfam" id="PF00384"/>
    </source>
</evidence>
<dbReference type="InterPro" id="IPR050612">
    <property type="entry name" value="Prok_Mopterin_Oxidored"/>
</dbReference>
<gene>
    <name evidence="4" type="ORF">S06H3_64111</name>
</gene>
<feature type="non-terminal residue" evidence="4">
    <location>
        <position position="125"/>
    </location>
</feature>
<dbReference type="GO" id="GO:0051536">
    <property type="term" value="F:iron-sulfur cluster binding"/>
    <property type="evidence" value="ECO:0007669"/>
    <property type="project" value="UniProtKB-KW"/>
</dbReference>
<dbReference type="EMBL" id="BARV01042717">
    <property type="protein sequence ID" value="GAI50299.1"/>
    <property type="molecule type" value="Genomic_DNA"/>
</dbReference>
<dbReference type="GO" id="GO:0016491">
    <property type="term" value="F:oxidoreductase activity"/>
    <property type="evidence" value="ECO:0007669"/>
    <property type="project" value="InterPro"/>
</dbReference>
<evidence type="ECO:0000256" key="1">
    <source>
        <dbReference type="ARBA" id="ARBA00023004"/>
    </source>
</evidence>
<accession>X1R3Y3</accession>
<feature type="domain" description="Molybdopterin oxidoreductase" evidence="3">
    <location>
        <begin position="1"/>
        <end position="111"/>
    </location>
</feature>
<dbReference type="AlphaFoldDB" id="X1R3Y3"/>
<dbReference type="Pfam" id="PF00384">
    <property type="entry name" value="Molybdopterin"/>
    <property type="match status" value="1"/>
</dbReference>
<evidence type="ECO:0000313" key="4">
    <source>
        <dbReference type="EMBL" id="GAI50299.1"/>
    </source>
</evidence>
<feature type="non-terminal residue" evidence="4">
    <location>
        <position position="1"/>
    </location>
</feature>
<keyword evidence="2" id="KW-0411">Iron-sulfur</keyword>
<reference evidence="4" key="1">
    <citation type="journal article" date="2014" name="Front. Microbiol.">
        <title>High frequency of phylogenetically diverse reductive dehalogenase-homologous genes in deep subseafloor sedimentary metagenomes.</title>
        <authorList>
            <person name="Kawai M."/>
            <person name="Futagami T."/>
            <person name="Toyoda A."/>
            <person name="Takaki Y."/>
            <person name="Nishi S."/>
            <person name="Hori S."/>
            <person name="Arai W."/>
            <person name="Tsubouchi T."/>
            <person name="Morono Y."/>
            <person name="Uchiyama I."/>
            <person name="Ito T."/>
            <person name="Fujiyama A."/>
            <person name="Inagaki F."/>
            <person name="Takami H."/>
        </authorList>
    </citation>
    <scope>NUCLEOTIDE SEQUENCE</scope>
    <source>
        <strain evidence="4">Expedition CK06-06</strain>
    </source>
</reference>
<keyword evidence="1" id="KW-0408">Iron</keyword>
<keyword evidence="2" id="KW-0479">Metal-binding</keyword>
<evidence type="ECO:0000256" key="2">
    <source>
        <dbReference type="ARBA" id="ARBA00023014"/>
    </source>
</evidence>
<dbReference type="PANTHER" id="PTHR43742">
    <property type="entry name" value="TRIMETHYLAMINE-N-OXIDE REDUCTASE"/>
    <property type="match status" value="1"/>
</dbReference>
<protein>
    <recommendedName>
        <fullName evidence="3">Molybdopterin oxidoreductase domain-containing protein</fullName>
    </recommendedName>
</protein>
<name>X1R3Y3_9ZZZZ</name>
<sequence>SPGTDCALALGLLNVIIAEELYDKAFVRDWTIGFDKLKEHVEKYSPEVIEKITWVPAEIVRKIARIYATSKPATISQGESINHCINGVQTCRAISILIAITGNLDITGGNVYSSPLRQASLRVKG</sequence>
<organism evidence="4">
    <name type="scientific">marine sediment metagenome</name>
    <dbReference type="NCBI Taxonomy" id="412755"/>
    <lineage>
        <taxon>unclassified sequences</taxon>
        <taxon>metagenomes</taxon>
        <taxon>ecological metagenomes</taxon>
    </lineage>
</organism>
<dbReference type="SUPFAM" id="SSF53706">
    <property type="entry name" value="Formate dehydrogenase/DMSO reductase, domains 1-3"/>
    <property type="match status" value="1"/>
</dbReference>
<dbReference type="Gene3D" id="3.40.228.10">
    <property type="entry name" value="Dimethylsulfoxide Reductase, domain 2"/>
    <property type="match status" value="1"/>
</dbReference>
<comment type="caution">
    <text evidence="4">The sequence shown here is derived from an EMBL/GenBank/DDBJ whole genome shotgun (WGS) entry which is preliminary data.</text>
</comment>
<proteinExistence type="predicted"/>
<dbReference type="InterPro" id="IPR006656">
    <property type="entry name" value="Mopterin_OxRdtase"/>
</dbReference>
<dbReference type="PANTHER" id="PTHR43742:SF6">
    <property type="entry name" value="OXIDOREDUCTASE YYAE-RELATED"/>
    <property type="match status" value="1"/>
</dbReference>